<dbReference type="EMBL" id="MPUK01000010">
    <property type="protein sequence ID" value="ONH65671.1"/>
    <property type="molecule type" value="Genomic_DNA"/>
</dbReference>
<dbReference type="NCBIfam" id="TIGR00745">
    <property type="entry name" value="apbA_panE"/>
    <property type="match status" value="1"/>
</dbReference>
<feature type="domain" description="Ketopantoate reductase C-terminal" evidence="8">
    <location>
        <begin position="208"/>
        <end position="339"/>
    </location>
</feature>
<dbReference type="STRING" id="36022.A0A061AQQ3"/>
<keyword evidence="3 6" id="KW-0521">NADP</keyword>
<evidence type="ECO:0000256" key="3">
    <source>
        <dbReference type="ARBA" id="ARBA00022857"/>
    </source>
</evidence>
<evidence type="ECO:0000313" key="11">
    <source>
        <dbReference type="Proteomes" id="UP000189513"/>
    </source>
</evidence>
<evidence type="ECO:0000259" key="8">
    <source>
        <dbReference type="Pfam" id="PF08546"/>
    </source>
</evidence>
<gene>
    <name evidence="10" type="ORF">BON22_4454</name>
    <name evidence="9" type="ORF">CYFA0S_03e03598g</name>
</gene>
<dbReference type="InterPro" id="IPR013328">
    <property type="entry name" value="6PGD_dom2"/>
</dbReference>
<dbReference type="InterPro" id="IPR013752">
    <property type="entry name" value="KPA_reductase"/>
</dbReference>
<dbReference type="OrthoDB" id="73846at2759"/>
<dbReference type="GO" id="GO:0015940">
    <property type="term" value="P:pantothenate biosynthetic process"/>
    <property type="evidence" value="ECO:0007669"/>
    <property type="project" value="InterPro"/>
</dbReference>
<evidence type="ECO:0000256" key="1">
    <source>
        <dbReference type="ARBA" id="ARBA00007870"/>
    </source>
</evidence>
<reference evidence="11" key="2">
    <citation type="journal article" date="2017" name="Genome Announc.">
        <title>Genome sequences of Cyberlindnera fabianii 65, Pichia kudriavzevii 129, and Saccharomyces cerevisiae 131 isolated from fermented masau fruits in Zimbabwe.</title>
        <authorList>
            <person name="van Rijswijck I.M.H."/>
            <person name="Derks M.F.L."/>
            <person name="Abee T."/>
            <person name="de Ridder D."/>
            <person name="Smid E.J."/>
        </authorList>
    </citation>
    <scope>NUCLEOTIDE SEQUENCE [LARGE SCALE GENOMIC DNA]</scope>
    <source>
        <strain evidence="11">65</strain>
    </source>
</reference>
<dbReference type="GO" id="GO:0008677">
    <property type="term" value="F:2-dehydropantoate 2-reductase activity"/>
    <property type="evidence" value="ECO:0007669"/>
    <property type="project" value="UniProtKB-EC"/>
</dbReference>
<protein>
    <recommendedName>
        <fullName evidence="2 6">2-dehydropantoate 2-reductase</fullName>
        <ecNumber evidence="2 6">1.1.1.169</ecNumber>
    </recommendedName>
    <alternativeName>
        <fullName evidence="5 6">Ketopantoate reductase</fullName>
    </alternativeName>
</protein>
<sequence length="349" mass="38790">MTKSGSIHILGCGAIGGLVGYEVSTIKSAPTITLLWRNQQRLNNFIEKHQSTVTLNRLFKPDEPALTSKLNAASPETLAAPIENLIVTTKTYQTQAALKPYLHLISPKTNILLIQNGLGVVDELYRDVWPQVESRPNMYQGVTGHGAFITPHETDFVVSHAGYADMNIAKLPRDLNVTEQFDPEPPTFIKQLIDAKDLNTKYMPYTDLLLIQLKKFMVNACINPVTAIVNCVNGELIKCDNVQELFMDIISEAVDTFFACIPALKGNEAAAKFLDKKAMYDNVMNVGTVLNVKNSSSMRQDVLNLRDTEIDYINGFVVTLAEKNGLKADANKTVRNFVKLRLSLDRSRS</sequence>
<comment type="catalytic activity">
    <reaction evidence="6">
        <text>(R)-pantoate + NADP(+) = 2-dehydropantoate + NADPH + H(+)</text>
        <dbReference type="Rhea" id="RHEA:16233"/>
        <dbReference type="ChEBI" id="CHEBI:11561"/>
        <dbReference type="ChEBI" id="CHEBI:15378"/>
        <dbReference type="ChEBI" id="CHEBI:15980"/>
        <dbReference type="ChEBI" id="CHEBI:57783"/>
        <dbReference type="ChEBI" id="CHEBI:58349"/>
        <dbReference type="EC" id="1.1.1.169"/>
    </reaction>
</comment>
<accession>A0A061AQQ3</accession>
<dbReference type="VEuPathDB" id="FungiDB:BON22_4454"/>
<dbReference type="OMA" id="RKEPFQV"/>
<keyword evidence="11" id="KW-1185">Reference proteome</keyword>
<dbReference type="InterPro" id="IPR008927">
    <property type="entry name" value="6-PGluconate_DH-like_C_sf"/>
</dbReference>
<dbReference type="GO" id="GO:0005739">
    <property type="term" value="C:mitochondrion"/>
    <property type="evidence" value="ECO:0007669"/>
    <property type="project" value="TreeGrafter"/>
</dbReference>
<keyword evidence="4 6" id="KW-0560">Oxidoreductase</keyword>
<evidence type="ECO:0000259" key="7">
    <source>
        <dbReference type="Pfam" id="PF02558"/>
    </source>
</evidence>
<dbReference type="EMBL" id="LK052888">
    <property type="protein sequence ID" value="CDR39459.1"/>
    <property type="molecule type" value="Genomic_DNA"/>
</dbReference>
<dbReference type="InterPro" id="IPR013332">
    <property type="entry name" value="KPR_N"/>
</dbReference>
<reference evidence="9" key="1">
    <citation type="journal article" date="2014" name="Genome Announc.">
        <title>Genome sequence of the yeast Cyberlindnera fabianii (Hansenula fabianii).</title>
        <authorList>
            <person name="Freel K.C."/>
            <person name="Sarilar V."/>
            <person name="Neuveglise C."/>
            <person name="Devillers H."/>
            <person name="Friedrich A."/>
            <person name="Schacherer J."/>
        </authorList>
    </citation>
    <scope>NUCLEOTIDE SEQUENCE</scope>
    <source>
        <strain evidence="9">YJS4271</strain>
    </source>
</reference>
<evidence type="ECO:0000256" key="4">
    <source>
        <dbReference type="ARBA" id="ARBA00023002"/>
    </source>
</evidence>
<evidence type="ECO:0000256" key="5">
    <source>
        <dbReference type="ARBA" id="ARBA00032024"/>
    </source>
</evidence>
<feature type="domain" description="Ketopantoate reductase N-terminal" evidence="7">
    <location>
        <begin position="7"/>
        <end position="172"/>
    </location>
</feature>
<evidence type="ECO:0000256" key="6">
    <source>
        <dbReference type="RuleBase" id="RU362068"/>
    </source>
</evidence>
<dbReference type="PANTHER" id="PTHR43765:SF2">
    <property type="entry name" value="2-DEHYDROPANTOATE 2-REDUCTASE"/>
    <property type="match status" value="1"/>
</dbReference>
<dbReference type="Gene3D" id="1.10.1040.10">
    <property type="entry name" value="N-(1-d-carboxylethyl)-l-norvaline Dehydrogenase, domain 2"/>
    <property type="match status" value="1"/>
</dbReference>
<dbReference type="Gene3D" id="3.40.50.720">
    <property type="entry name" value="NAD(P)-binding Rossmann-like Domain"/>
    <property type="match status" value="1"/>
</dbReference>
<dbReference type="Proteomes" id="UP000189513">
    <property type="component" value="Unassembled WGS sequence"/>
</dbReference>
<organism evidence="9">
    <name type="scientific">Cyberlindnera fabianii</name>
    <name type="common">Yeast</name>
    <name type="synonym">Hansenula fabianii</name>
    <dbReference type="NCBI Taxonomy" id="36022"/>
    <lineage>
        <taxon>Eukaryota</taxon>
        <taxon>Fungi</taxon>
        <taxon>Dikarya</taxon>
        <taxon>Ascomycota</taxon>
        <taxon>Saccharomycotina</taxon>
        <taxon>Saccharomycetes</taxon>
        <taxon>Phaffomycetales</taxon>
        <taxon>Phaffomycetaceae</taxon>
        <taxon>Cyberlindnera</taxon>
    </lineage>
</organism>
<dbReference type="Pfam" id="PF08546">
    <property type="entry name" value="ApbA_C"/>
    <property type="match status" value="1"/>
</dbReference>
<reference evidence="10" key="3">
    <citation type="submission" date="2017-01" db="EMBL/GenBank/DDBJ databases">
        <authorList>
            <person name="Mah S.A."/>
            <person name="Swanson W.J."/>
            <person name="Moy G.W."/>
            <person name="Vacquier V.D."/>
        </authorList>
    </citation>
    <scope>NUCLEOTIDE SEQUENCE [LARGE SCALE GENOMIC DNA]</scope>
    <source>
        <strain evidence="10">65</strain>
    </source>
</reference>
<evidence type="ECO:0000313" key="9">
    <source>
        <dbReference type="EMBL" id="CDR39459.1"/>
    </source>
</evidence>
<proteinExistence type="inferred from homology"/>
<dbReference type="GO" id="GO:0050661">
    <property type="term" value="F:NADP binding"/>
    <property type="evidence" value="ECO:0007669"/>
    <property type="project" value="TreeGrafter"/>
</dbReference>
<dbReference type="PANTHER" id="PTHR43765">
    <property type="entry name" value="2-DEHYDROPANTOATE 2-REDUCTASE-RELATED"/>
    <property type="match status" value="1"/>
</dbReference>
<dbReference type="SUPFAM" id="SSF51735">
    <property type="entry name" value="NAD(P)-binding Rossmann-fold domains"/>
    <property type="match status" value="1"/>
</dbReference>
<dbReference type="InterPro" id="IPR050838">
    <property type="entry name" value="Ketopantoate_reductase"/>
</dbReference>
<evidence type="ECO:0000313" key="10">
    <source>
        <dbReference type="EMBL" id="ONH65671.1"/>
    </source>
</evidence>
<comment type="function">
    <text evidence="6">Catalyzes the NADPH-dependent reduction of ketopantoate into pantoic acid.</text>
</comment>
<dbReference type="InterPro" id="IPR036291">
    <property type="entry name" value="NAD(P)-bd_dom_sf"/>
</dbReference>
<dbReference type="Pfam" id="PF02558">
    <property type="entry name" value="ApbA"/>
    <property type="match status" value="1"/>
</dbReference>
<dbReference type="InterPro" id="IPR003710">
    <property type="entry name" value="ApbA"/>
</dbReference>
<dbReference type="AlphaFoldDB" id="A0A061AQQ3"/>
<evidence type="ECO:0000256" key="2">
    <source>
        <dbReference type="ARBA" id="ARBA00013014"/>
    </source>
</evidence>
<name>A0A061AQQ3_CYBFA</name>
<comment type="similarity">
    <text evidence="1 6">Belongs to the ketopantoate reductase family.</text>
</comment>
<dbReference type="EC" id="1.1.1.169" evidence="2 6"/>
<dbReference type="SUPFAM" id="SSF48179">
    <property type="entry name" value="6-phosphogluconate dehydrogenase C-terminal domain-like"/>
    <property type="match status" value="1"/>
</dbReference>